<dbReference type="CDD" id="cd02042">
    <property type="entry name" value="ParAB_family"/>
    <property type="match status" value="1"/>
</dbReference>
<dbReference type="EMBL" id="LNXY01000032">
    <property type="protein sequence ID" value="KTC84413.1"/>
    <property type="molecule type" value="Genomic_DNA"/>
</dbReference>
<gene>
    <name evidence="2" type="primary">parA_3</name>
    <name evidence="2" type="ORF">Ldro_3016</name>
</gene>
<evidence type="ECO:0000259" key="1">
    <source>
        <dbReference type="Pfam" id="PF13614"/>
    </source>
</evidence>
<protein>
    <submittedName>
        <fullName evidence="2">Chromosome partitioning protein ParA</fullName>
    </submittedName>
</protein>
<feature type="domain" description="AAA" evidence="1">
    <location>
        <begin position="87"/>
        <end position="254"/>
    </location>
</feature>
<reference evidence="2 3" key="1">
    <citation type="submission" date="2015-11" db="EMBL/GenBank/DDBJ databases">
        <title>Genomic analysis of 38 Legionella species identifies large and diverse effector repertoires.</title>
        <authorList>
            <person name="Burstein D."/>
            <person name="Amaro F."/>
            <person name="Zusman T."/>
            <person name="Lifshitz Z."/>
            <person name="Cohen O."/>
            <person name="Gilbert J.A."/>
            <person name="Pupko T."/>
            <person name="Shuman H.A."/>
            <person name="Segal G."/>
        </authorList>
    </citation>
    <scope>NUCLEOTIDE SEQUENCE [LARGE SCALE GENOMIC DNA]</scope>
    <source>
        <strain evidence="2 3">ATCC 700990</strain>
    </source>
</reference>
<organism evidence="2 3">
    <name type="scientific">Legionella drozanskii LLAP-1</name>
    <dbReference type="NCBI Taxonomy" id="1212489"/>
    <lineage>
        <taxon>Bacteria</taxon>
        <taxon>Pseudomonadati</taxon>
        <taxon>Pseudomonadota</taxon>
        <taxon>Gammaproteobacteria</taxon>
        <taxon>Legionellales</taxon>
        <taxon>Legionellaceae</taxon>
        <taxon>Legionella</taxon>
    </lineage>
</organism>
<dbReference type="Gene3D" id="3.40.50.300">
    <property type="entry name" value="P-loop containing nucleotide triphosphate hydrolases"/>
    <property type="match status" value="1"/>
</dbReference>
<dbReference type="Pfam" id="PF13614">
    <property type="entry name" value="AAA_31"/>
    <property type="match status" value="1"/>
</dbReference>
<dbReference type="InterPro" id="IPR025669">
    <property type="entry name" value="AAA_dom"/>
</dbReference>
<name>A0A0W0SMK8_9GAMM</name>
<dbReference type="AlphaFoldDB" id="A0A0W0SMK8"/>
<dbReference type="PANTHER" id="PTHR13696">
    <property type="entry name" value="P-LOOP CONTAINING NUCLEOSIDE TRIPHOSPHATE HYDROLASE"/>
    <property type="match status" value="1"/>
</dbReference>
<comment type="caution">
    <text evidence="2">The sequence shown here is derived from an EMBL/GenBank/DDBJ whole genome shotgun (WGS) entry which is preliminary data.</text>
</comment>
<dbReference type="SUPFAM" id="SSF52540">
    <property type="entry name" value="P-loop containing nucleoside triphosphate hydrolases"/>
    <property type="match status" value="1"/>
</dbReference>
<dbReference type="InterPro" id="IPR001387">
    <property type="entry name" value="Cro/C1-type_HTH"/>
</dbReference>
<keyword evidence="3" id="KW-1185">Reference proteome</keyword>
<dbReference type="PANTHER" id="PTHR13696:SF52">
    <property type="entry name" value="PARA FAMILY PROTEIN CT_582"/>
    <property type="match status" value="1"/>
</dbReference>
<dbReference type="Proteomes" id="UP000054736">
    <property type="component" value="Unassembled WGS sequence"/>
</dbReference>
<sequence length="335" mass="37381">MTEAIIDLDVNDRIKKIRDSHLLKQSDISEITGYSVNTIKKWMMGRDQKHYTKAPVQALKILESWVDNEGNVDDLHHHKISNKTADVWSIITNKGGVGKTTQSFNFSLILANTHKKKVLAIDLDPQGHLSLSLVKSPSNIGLSTSDLLLGKNGTPFKYNDHLDVIATGKELRGVLDAIPPQDLLFRLKEKIEVYRTIYDVIICDGIPTDSPWFDAILAATTKVVMPFTIDLYDSWGMQDVFDKVDVLKMRKVADNLKVAAIVGNSMSKPMTVFDSAIINSLKETYPNEFCPIVISKSVKVKECKSPAISKSIVDYEPTSKVAEEYLGVIDFILKA</sequence>
<dbReference type="InterPro" id="IPR050678">
    <property type="entry name" value="DNA_Partitioning_ATPase"/>
</dbReference>
<dbReference type="CDD" id="cd00093">
    <property type="entry name" value="HTH_XRE"/>
    <property type="match status" value="1"/>
</dbReference>
<dbReference type="InterPro" id="IPR027417">
    <property type="entry name" value="P-loop_NTPase"/>
</dbReference>
<evidence type="ECO:0000313" key="2">
    <source>
        <dbReference type="EMBL" id="KTC84413.1"/>
    </source>
</evidence>
<evidence type="ECO:0000313" key="3">
    <source>
        <dbReference type="Proteomes" id="UP000054736"/>
    </source>
</evidence>
<proteinExistence type="predicted"/>
<accession>A0A0W0SMK8</accession>
<dbReference type="STRING" id="1212489.Ldro_3016"/>
<dbReference type="PATRIC" id="fig|1212489.4.peg.3187"/>